<dbReference type="GO" id="GO:0019867">
    <property type="term" value="C:outer membrane"/>
    <property type="evidence" value="ECO:0007669"/>
    <property type="project" value="TreeGrafter"/>
</dbReference>
<accession>A0A5B2VQE3</accession>
<dbReference type="Pfam" id="PF01510">
    <property type="entry name" value="Amidase_2"/>
    <property type="match status" value="1"/>
</dbReference>
<evidence type="ECO:0000256" key="3">
    <source>
        <dbReference type="ARBA" id="ARBA00022801"/>
    </source>
</evidence>
<keyword evidence="7" id="KW-1185">Reference proteome</keyword>
<sequence>MINRAFNRIHYIVWSVLLYSCAQSPYATTNKLYKQQTKAFAKTLRQQPAPVYMDSVPAVTWWAGTTNFSMRKPNYVIIHHTAQNSCDQTLQTFTMPRTQVSAHYVICKDGVVHQMLNDYLRAWHGGIAKWGNLTDVNSSSIGIELDNNGYEPFSPPQIRSLLVLLDTLKHRYAIPAANFIGHGDIAPGRKVDPNAYFPWQQLAEKGFGLWYADTTTVMVPEPFNALQALRIVGYNVKADSSAAIAAFKRHFVPADSTTGTLLSDGEKKILFSVMEQSQ</sequence>
<dbReference type="InterPro" id="IPR036505">
    <property type="entry name" value="Amidase/PGRP_sf"/>
</dbReference>
<dbReference type="CDD" id="cd06583">
    <property type="entry name" value="PGRP"/>
    <property type="match status" value="1"/>
</dbReference>
<dbReference type="Gene3D" id="3.40.80.10">
    <property type="entry name" value="Peptidoglycan recognition protein-like"/>
    <property type="match status" value="1"/>
</dbReference>
<dbReference type="InterPro" id="IPR051206">
    <property type="entry name" value="NAMLAA_amidase_2"/>
</dbReference>
<keyword evidence="3" id="KW-0378">Hydrolase</keyword>
<feature type="domain" description="N-acetylmuramoyl-L-alanine amidase" evidence="5">
    <location>
        <begin position="61"/>
        <end position="194"/>
    </location>
</feature>
<dbReference type="GO" id="GO:0009254">
    <property type="term" value="P:peptidoglycan turnover"/>
    <property type="evidence" value="ECO:0007669"/>
    <property type="project" value="TreeGrafter"/>
</dbReference>
<dbReference type="Proteomes" id="UP000324611">
    <property type="component" value="Unassembled WGS sequence"/>
</dbReference>
<dbReference type="GO" id="GO:0071555">
    <property type="term" value="P:cell wall organization"/>
    <property type="evidence" value="ECO:0007669"/>
    <property type="project" value="UniProtKB-KW"/>
</dbReference>
<dbReference type="EMBL" id="VUOC01000003">
    <property type="protein sequence ID" value="KAA2241391.1"/>
    <property type="molecule type" value="Genomic_DNA"/>
</dbReference>
<evidence type="ECO:0000259" key="5">
    <source>
        <dbReference type="SMART" id="SM00644"/>
    </source>
</evidence>
<evidence type="ECO:0000256" key="4">
    <source>
        <dbReference type="ARBA" id="ARBA00023316"/>
    </source>
</evidence>
<comment type="catalytic activity">
    <reaction evidence="1">
        <text>Hydrolyzes the link between N-acetylmuramoyl residues and L-amino acid residues in certain cell-wall glycopeptides.</text>
        <dbReference type="EC" id="3.5.1.28"/>
    </reaction>
</comment>
<evidence type="ECO:0000256" key="2">
    <source>
        <dbReference type="ARBA" id="ARBA00011901"/>
    </source>
</evidence>
<name>A0A5B2VQE3_9BACT</name>
<keyword evidence="4" id="KW-0961">Cell wall biogenesis/degradation</keyword>
<dbReference type="InterPro" id="IPR002502">
    <property type="entry name" value="Amidase_domain"/>
</dbReference>
<dbReference type="RefSeq" id="WP_149838906.1">
    <property type="nucleotide sequence ID" value="NZ_VUOC01000003.1"/>
</dbReference>
<protein>
    <recommendedName>
        <fullName evidence="2">N-acetylmuramoyl-L-alanine amidase</fullName>
        <ecNumber evidence="2">3.5.1.28</ecNumber>
    </recommendedName>
</protein>
<evidence type="ECO:0000313" key="6">
    <source>
        <dbReference type="EMBL" id="KAA2241391.1"/>
    </source>
</evidence>
<reference evidence="6 7" key="2">
    <citation type="submission" date="2019-09" db="EMBL/GenBank/DDBJ databases">
        <authorList>
            <person name="Jin C."/>
        </authorList>
    </citation>
    <scope>NUCLEOTIDE SEQUENCE [LARGE SCALE GENOMIC DNA]</scope>
    <source>
        <strain evidence="6 7">BN140078</strain>
    </source>
</reference>
<evidence type="ECO:0000313" key="7">
    <source>
        <dbReference type="Proteomes" id="UP000324611"/>
    </source>
</evidence>
<proteinExistence type="predicted"/>
<dbReference type="PROSITE" id="PS51257">
    <property type="entry name" value="PROKAR_LIPOPROTEIN"/>
    <property type="match status" value="1"/>
</dbReference>
<dbReference type="SUPFAM" id="SSF55846">
    <property type="entry name" value="N-acetylmuramoyl-L-alanine amidase-like"/>
    <property type="match status" value="1"/>
</dbReference>
<dbReference type="GO" id="GO:0009253">
    <property type="term" value="P:peptidoglycan catabolic process"/>
    <property type="evidence" value="ECO:0007669"/>
    <property type="project" value="InterPro"/>
</dbReference>
<gene>
    <name evidence="6" type="ORF">F0L74_15935</name>
</gene>
<dbReference type="PANTHER" id="PTHR30417">
    <property type="entry name" value="N-ACETYLMURAMOYL-L-ALANINE AMIDASE AMID"/>
    <property type="match status" value="1"/>
</dbReference>
<dbReference type="PANTHER" id="PTHR30417:SF1">
    <property type="entry name" value="N-ACETYLMURAMOYL-L-ALANINE AMIDASE AMID"/>
    <property type="match status" value="1"/>
</dbReference>
<dbReference type="EC" id="3.5.1.28" evidence="2"/>
<dbReference type="AlphaFoldDB" id="A0A5B2VQE3"/>
<reference evidence="6 7" key="1">
    <citation type="submission" date="2019-09" db="EMBL/GenBank/DDBJ databases">
        <title>Chitinophaga ginsengihumi sp. nov., isolated from soil of ginseng rhizosphere.</title>
        <authorList>
            <person name="Lee J."/>
        </authorList>
    </citation>
    <scope>NUCLEOTIDE SEQUENCE [LARGE SCALE GENOMIC DNA]</scope>
    <source>
        <strain evidence="6 7">BN140078</strain>
    </source>
</reference>
<dbReference type="SMART" id="SM00644">
    <property type="entry name" value="Ami_2"/>
    <property type="match status" value="1"/>
</dbReference>
<comment type="caution">
    <text evidence="6">The sequence shown here is derived from an EMBL/GenBank/DDBJ whole genome shotgun (WGS) entry which is preliminary data.</text>
</comment>
<evidence type="ECO:0000256" key="1">
    <source>
        <dbReference type="ARBA" id="ARBA00001561"/>
    </source>
</evidence>
<dbReference type="GO" id="GO:0008745">
    <property type="term" value="F:N-acetylmuramoyl-L-alanine amidase activity"/>
    <property type="evidence" value="ECO:0007669"/>
    <property type="project" value="UniProtKB-EC"/>
</dbReference>
<organism evidence="6 7">
    <name type="scientific">Chitinophaga agrisoli</name>
    <dbReference type="NCBI Taxonomy" id="2607653"/>
    <lineage>
        <taxon>Bacteria</taxon>
        <taxon>Pseudomonadati</taxon>
        <taxon>Bacteroidota</taxon>
        <taxon>Chitinophagia</taxon>
        <taxon>Chitinophagales</taxon>
        <taxon>Chitinophagaceae</taxon>
        <taxon>Chitinophaga</taxon>
    </lineage>
</organism>